<evidence type="ECO:0000256" key="9">
    <source>
        <dbReference type="SAM" id="MobiDB-lite"/>
    </source>
</evidence>
<dbReference type="Gene3D" id="3.40.50.300">
    <property type="entry name" value="P-loop containing nucleotide triphosphate hydrolases"/>
    <property type="match status" value="2"/>
</dbReference>
<proteinExistence type="inferred from homology"/>
<evidence type="ECO:0000313" key="12">
    <source>
        <dbReference type="EMBL" id="KAF7732861.1"/>
    </source>
</evidence>
<dbReference type="GO" id="GO:0005829">
    <property type="term" value="C:cytosol"/>
    <property type="evidence" value="ECO:0007669"/>
    <property type="project" value="TreeGrafter"/>
</dbReference>
<feature type="compositionally biased region" description="Polar residues" evidence="9">
    <location>
        <begin position="483"/>
        <end position="494"/>
    </location>
</feature>
<dbReference type="PANTHER" id="PTHR47959:SF1">
    <property type="entry name" value="ATP-DEPENDENT RNA HELICASE DBPA"/>
    <property type="match status" value="1"/>
</dbReference>
<dbReference type="PROSITE" id="PS51192">
    <property type="entry name" value="HELICASE_ATP_BIND_1"/>
    <property type="match status" value="1"/>
</dbReference>
<dbReference type="OrthoDB" id="434041at2759"/>
<comment type="catalytic activity">
    <reaction evidence="7">
        <text>ATP + H2O = ADP + phosphate + H(+)</text>
        <dbReference type="Rhea" id="RHEA:13065"/>
        <dbReference type="ChEBI" id="CHEBI:15377"/>
        <dbReference type="ChEBI" id="CHEBI:15378"/>
        <dbReference type="ChEBI" id="CHEBI:30616"/>
        <dbReference type="ChEBI" id="CHEBI:43474"/>
        <dbReference type="ChEBI" id="CHEBI:456216"/>
        <dbReference type="EC" id="3.6.4.13"/>
    </reaction>
</comment>
<feature type="region of interest" description="Disordered" evidence="9">
    <location>
        <begin position="410"/>
        <end position="505"/>
    </location>
</feature>
<sequence length="542" mass="61127">MTAKQRSADVQIDEDIDFATLIQNKQLLQGMEQSGYERPSPIQLQAIPLGRLGVDLIAQAKSGTGKTVVFGVISLEGINLSLKVPQVMIVAPTREIAIQIRDVLRALGQYMDGFRCEAFIGGLSVKGDTLKLHHCQVIIGTPGRLMALLDEQKINTKAIKLLVMDEADRLMSDSFLPQIRYIHKKLPNSKQCVAFSATFTDELLDSLRPFMRSPQTVRLTDAVPTLEEVRQYFSKVSVKTESTDVLAPLKIYRAKFEAAAALLSKIPFYQCMIFVNSFPRAMELSKWLTEMGWRSAHISASLDQAKRITVMEQMRDFKLRVLVCSDLIARGVDIDRVNLVVNVDFPPEIETYLHRVGRTGRFGTSGIAVNLIGPNDQPFLDMLHDRGIALQPLPENVSYGAFQKELTKDEQQVLQSHQSKRVSKESKPLKFTKGSSQKRSYPVKTTDPHAHKEQKMRKEATEEKPKPKKQKEDTETAAKSYHAPSQDTTQTAWQSHPHQPYAYPAPSYPPLQPFFPSPFLLPRSNRSSHVQTKHFIPPDLYF</sequence>
<evidence type="ECO:0000259" key="10">
    <source>
        <dbReference type="PROSITE" id="PS51192"/>
    </source>
</evidence>
<dbReference type="CDD" id="cd18787">
    <property type="entry name" value="SF2_C_DEAD"/>
    <property type="match status" value="1"/>
</dbReference>
<evidence type="ECO:0000256" key="3">
    <source>
        <dbReference type="ARBA" id="ARBA00022801"/>
    </source>
</evidence>
<comment type="similarity">
    <text evidence="8">Belongs to the DEAD box helicase family.</text>
</comment>
<evidence type="ECO:0000256" key="8">
    <source>
        <dbReference type="RuleBase" id="RU000492"/>
    </source>
</evidence>
<keyword evidence="4 8" id="KW-0347">Helicase</keyword>
<evidence type="ECO:0000256" key="6">
    <source>
        <dbReference type="ARBA" id="ARBA00022884"/>
    </source>
</evidence>
<dbReference type="SMART" id="SM00490">
    <property type="entry name" value="HELICc"/>
    <property type="match status" value="1"/>
</dbReference>
<feature type="domain" description="Helicase ATP-binding" evidence="10">
    <location>
        <begin position="47"/>
        <end position="217"/>
    </location>
</feature>
<accession>A0A8H7BWP1</accession>
<feature type="compositionally biased region" description="Basic and acidic residues" evidence="9">
    <location>
        <begin position="446"/>
        <end position="476"/>
    </location>
</feature>
<dbReference type="EMBL" id="JABAYA010000001">
    <property type="protein sequence ID" value="KAF7732861.1"/>
    <property type="molecule type" value="Genomic_DNA"/>
</dbReference>
<dbReference type="InterPro" id="IPR011545">
    <property type="entry name" value="DEAD/DEAH_box_helicase_dom"/>
</dbReference>
<dbReference type="SUPFAM" id="SSF52540">
    <property type="entry name" value="P-loop containing nucleoside triphosphate hydrolases"/>
    <property type="match status" value="1"/>
</dbReference>
<keyword evidence="2 8" id="KW-0547">Nucleotide-binding</keyword>
<evidence type="ECO:0000256" key="2">
    <source>
        <dbReference type="ARBA" id="ARBA00022741"/>
    </source>
</evidence>
<evidence type="ECO:0000256" key="7">
    <source>
        <dbReference type="ARBA" id="ARBA00047984"/>
    </source>
</evidence>
<evidence type="ECO:0000259" key="11">
    <source>
        <dbReference type="PROSITE" id="PS51194"/>
    </source>
</evidence>
<dbReference type="GO" id="GO:0016787">
    <property type="term" value="F:hydrolase activity"/>
    <property type="evidence" value="ECO:0007669"/>
    <property type="project" value="UniProtKB-KW"/>
</dbReference>
<dbReference type="InterPro" id="IPR027417">
    <property type="entry name" value="P-loop_NTPase"/>
</dbReference>
<evidence type="ECO:0000256" key="1">
    <source>
        <dbReference type="ARBA" id="ARBA00012552"/>
    </source>
</evidence>
<dbReference type="EC" id="3.6.4.13" evidence="1"/>
<dbReference type="AlphaFoldDB" id="A0A8H7BWP1"/>
<dbReference type="Pfam" id="PF00270">
    <property type="entry name" value="DEAD"/>
    <property type="match status" value="1"/>
</dbReference>
<dbReference type="InterPro" id="IPR000629">
    <property type="entry name" value="RNA-helicase_DEAD-box_CS"/>
</dbReference>
<dbReference type="PROSITE" id="PS00039">
    <property type="entry name" value="DEAD_ATP_HELICASE"/>
    <property type="match status" value="1"/>
</dbReference>
<dbReference type="Proteomes" id="UP000605846">
    <property type="component" value="Unassembled WGS sequence"/>
</dbReference>
<dbReference type="InterPro" id="IPR050079">
    <property type="entry name" value="DEAD_box_RNA_helicase"/>
</dbReference>
<dbReference type="GO" id="GO:0005524">
    <property type="term" value="F:ATP binding"/>
    <property type="evidence" value="ECO:0007669"/>
    <property type="project" value="UniProtKB-KW"/>
</dbReference>
<evidence type="ECO:0000256" key="5">
    <source>
        <dbReference type="ARBA" id="ARBA00022840"/>
    </source>
</evidence>
<organism evidence="12 13">
    <name type="scientific">Apophysomyces ossiformis</name>
    <dbReference type="NCBI Taxonomy" id="679940"/>
    <lineage>
        <taxon>Eukaryota</taxon>
        <taxon>Fungi</taxon>
        <taxon>Fungi incertae sedis</taxon>
        <taxon>Mucoromycota</taxon>
        <taxon>Mucoromycotina</taxon>
        <taxon>Mucoromycetes</taxon>
        <taxon>Mucorales</taxon>
        <taxon>Mucorineae</taxon>
        <taxon>Mucoraceae</taxon>
        <taxon>Apophysomyces</taxon>
    </lineage>
</organism>
<feature type="compositionally biased region" description="Low complexity" evidence="9">
    <location>
        <begin position="495"/>
        <end position="505"/>
    </location>
</feature>
<dbReference type="Pfam" id="PF00271">
    <property type="entry name" value="Helicase_C"/>
    <property type="match status" value="1"/>
</dbReference>
<gene>
    <name evidence="12" type="primary">DDX20</name>
    <name evidence="12" type="ORF">EC973_000137</name>
</gene>
<comment type="caution">
    <text evidence="12">The sequence shown here is derived from an EMBL/GenBank/DDBJ whole genome shotgun (WGS) entry which is preliminary data.</text>
</comment>
<dbReference type="InterPro" id="IPR001650">
    <property type="entry name" value="Helicase_C-like"/>
</dbReference>
<dbReference type="GO" id="GO:0003724">
    <property type="term" value="F:RNA helicase activity"/>
    <property type="evidence" value="ECO:0007669"/>
    <property type="project" value="UniProtKB-EC"/>
</dbReference>
<dbReference type="InterPro" id="IPR014001">
    <property type="entry name" value="Helicase_ATP-bd"/>
</dbReference>
<evidence type="ECO:0000256" key="4">
    <source>
        <dbReference type="ARBA" id="ARBA00022806"/>
    </source>
</evidence>
<dbReference type="PANTHER" id="PTHR47959">
    <property type="entry name" value="ATP-DEPENDENT RNA HELICASE RHLE-RELATED"/>
    <property type="match status" value="1"/>
</dbReference>
<keyword evidence="6" id="KW-0694">RNA-binding</keyword>
<feature type="domain" description="Helicase C-terminal" evidence="11">
    <location>
        <begin position="258"/>
        <end position="414"/>
    </location>
</feature>
<evidence type="ECO:0000313" key="13">
    <source>
        <dbReference type="Proteomes" id="UP000605846"/>
    </source>
</evidence>
<keyword evidence="5 8" id="KW-0067">ATP-binding</keyword>
<dbReference type="PROSITE" id="PS51194">
    <property type="entry name" value="HELICASE_CTER"/>
    <property type="match status" value="1"/>
</dbReference>
<protein>
    <recommendedName>
        <fullName evidence="1">RNA helicase</fullName>
        <ecNumber evidence="1">3.6.4.13</ecNumber>
    </recommendedName>
</protein>
<keyword evidence="13" id="KW-1185">Reference proteome</keyword>
<reference evidence="12" key="1">
    <citation type="submission" date="2020-01" db="EMBL/GenBank/DDBJ databases">
        <title>Genome Sequencing of Three Apophysomyces-Like Fungal Strains Confirms a Novel Fungal Genus in the Mucoromycota with divergent Burkholderia-like Endosymbiotic Bacteria.</title>
        <authorList>
            <person name="Stajich J.E."/>
            <person name="Macias A.M."/>
            <person name="Carter-House D."/>
            <person name="Lovett B."/>
            <person name="Kasson L.R."/>
            <person name="Berry K."/>
            <person name="Grigoriev I."/>
            <person name="Chang Y."/>
            <person name="Spatafora J."/>
            <person name="Kasson M.T."/>
        </authorList>
    </citation>
    <scope>NUCLEOTIDE SEQUENCE</scope>
    <source>
        <strain evidence="12">NRRL A-21654</strain>
    </source>
</reference>
<dbReference type="GO" id="GO:0003723">
    <property type="term" value="F:RNA binding"/>
    <property type="evidence" value="ECO:0007669"/>
    <property type="project" value="UniProtKB-KW"/>
</dbReference>
<name>A0A8H7BWP1_9FUNG</name>
<keyword evidence="3 8" id="KW-0378">Hydrolase</keyword>
<dbReference type="SMART" id="SM00487">
    <property type="entry name" value="DEXDc"/>
    <property type="match status" value="1"/>
</dbReference>